<keyword evidence="5" id="KW-0479">Metal-binding</keyword>
<accession>A0A9Q0MG02</accession>
<dbReference type="SUPFAM" id="SSF48225">
    <property type="entry name" value="Seven-hairpin glycosidases"/>
    <property type="match status" value="1"/>
</dbReference>
<evidence type="ECO:0000256" key="11">
    <source>
        <dbReference type="SAM" id="MobiDB-lite"/>
    </source>
</evidence>
<feature type="transmembrane region" description="Helical" evidence="12">
    <location>
        <begin position="37"/>
        <end position="59"/>
    </location>
</feature>
<comment type="catalytic activity">
    <reaction evidence="9">
        <text>N(4)-(alpha-D-Man-(1-&gt;2)-alpha-D-Man-(1-&gt;2)-alpha-D-Man-(1-&gt;3)-[alpha-D-Man-(1-&gt;3)-[alpha-D-Man-(1-&gt;2)-alpha-D-Man-(1-&gt;6)]-alpha-D-Man-(1-&gt;6)]-beta-D-Man-(1-&gt;4)-beta-D-GlcNAc-(1-&gt;4)-beta-D-GlcNAc)-L-asparaginyl-[protein] (N-glucan mannose isomer 8A1,2,3B1,3) + 3 H2O = N(4)-(alpha-D-Man-(1-&gt;3)-[alpha-D-Man-(1-&gt;3)-[alpha-D-Man-(1-&gt;6)]-alpha-D-Man-(1-&gt;6)]-beta-D-Man-(1-&gt;4)-beta-D-GlcNAc-(1-&gt;4)-beta-D-GlcNAc)-L-asparaginyl-[protein] (N-glucan mannose isomer 5A1,2) + 3 beta-D-mannose</text>
        <dbReference type="Rhea" id="RHEA:56028"/>
        <dbReference type="Rhea" id="RHEA-COMP:14358"/>
        <dbReference type="Rhea" id="RHEA-COMP:14367"/>
        <dbReference type="ChEBI" id="CHEBI:15377"/>
        <dbReference type="ChEBI" id="CHEBI:28563"/>
        <dbReference type="ChEBI" id="CHEBI:59087"/>
        <dbReference type="ChEBI" id="CHEBI:60628"/>
        <dbReference type="EC" id="3.2.1.113"/>
    </reaction>
</comment>
<organism evidence="13 14">
    <name type="scientific">Blomia tropicalis</name>
    <name type="common">Mite</name>
    <dbReference type="NCBI Taxonomy" id="40697"/>
    <lineage>
        <taxon>Eukaryota</taxon>
        <taxon>Metazoa</taxon>
        <taxon>Ecdysozoa</taxon>
        <taxon>Arthropoda</taxon>
        <taxon>Chelicerata</taxon>
        <taxon>Arachnida</taxon>
        <taxon>Acari</taxon>
        <taxon>Acariformes</taxon>
        <taxon>Sarcoptiformes</taxon>
        <taxon>Astigmata</taxon>
        <taxon>Glycyphagoidea</taxon>
        <taxon>Echimyopodidae</taxon>
        <taxon>Blomia</taxon>
    </lineage>
</organism>
<comment type="cofactor">
    <cofactor evidence="1">
        <name>Ca(2+)</name>
        <dbReference type="ChEBI" id="CHEBI:29108"/>
    </cofactor>
</comment>
<dbReference type="GO" id="GO:0016020">
    <property type="term" value="C:membrane"/>
    <property type="evidence" value="ECO:0007669"/>
    <property type="project" value="InterPro"/>
</dbReference>
<keyword evidence="7" id="KW-0106">Calcium</keyword>
<evidence type="ECO:0000256" key="5">
    <source>
        <dbReference type="ARBA" id="ARBA00022723"/>
    </source>
</evidence>
<dbReference type="GO" id="GO:0005509">
    <property type="term" value="F:calcium ion binding"/>
    <property type="evidence" value="ECO:0007669"/>
    <property type="project" value="InterPro"/>
</dbReference>
<dbReference type="GO" id="GO:0005783">
    <property type="term" value="C:endoplasmic reticulum"/>
    <property type="evidence" value="ECO:0007669"/>
    <property type="project" value="TreeGrafter"/>
</dbReference>
<keyword evidence="6" id="KW-0378">Hydrolase</keyword>
<keyword evidence="12" id="KW-0472">Membrane</keyword>
<feature type="region of interest" description="Disordered" evidence="11">
    <location>
        <begin position="65"/>
        <end position="85"/>
    </location>
</feature>
<dbReference type="InterPro" id="IPR001382">
    <property type="entry name" value="Glyco_hydro_47"/>
</dbReference>
<evidence type="ECO:0000256" key="6">
    <source>
        <dbReference type="ARBA" id="ARBA00022801"/>
    </source>
</evidence>
<evidence type="ECO:0000256" key="10">
    <source>
        <dbReference type="ARBA" id="ARBA00048605"/>
    </source>
</evidence>
<gene>
    <name evidence="13" type="ORF">RDWZM_003830</name>
</gene>
<comment type="similarity">
    <text evidence="3">Belongs to the glycosyl hydrolase 47 family.</text>
</comment>
<evidence type="ECO:0000256" key="8">
    <source>
        <dbReference type="ARBA" id="ARBA00023157"/>
    </source>
</evidence>
<dbReference type="GO" id="GO:0004571">
    <property type="term" value="F:mannosyl-oligosaccharide 1,2-alpha-mannosidase activity"/>
    <property type="evidence" value="ECO:0007669"/>
    <property type="project" value="UniProtKB-EC"/>
</dbReference>
<dbReference type="Proteomes" id="UP001142055">
    <property type="component" value="Chromosome 1"/>
</dbReference>
<evidence type="ECO:0000256" key="3">
    <source>
        <dbReference type="ARBA" id="ARBA00007658"/>
    </source>
</evidence>
<dbReference type="InterPro" id="IPR012341">
    <property type="entry name" value="6hp_glycosidase-like_sf"/>
</dbReference>
<reference evidence="13" key="1">
    <citation type="submission" date="2022-12" db="EMBL/GenBank/DDBJ databases">
        <title>Genome assemblies of Blomia tropicalis.</title>
        <authorList>
            <person name="Cui Y."/>
        </authorList>
    </citation>
    <scope>NUCLEOTIDE SEQUENCE</scope>
    <source>
        <tissue evidence="13">Adult mites</tissue>
    </source>
</reference>
<evidence type="ECO:0000313" key="13">
    <source>
        <dbReference type="EMBL" id="KAJ6225285.1"/>
    </source>
</evidence>
<keyword evidence="14" id="KW-1185">Reference proteome</keyword>
<keyword evidence="12" id="KW-0812">Transmembrane</keyword>
<comment type="caution">
    <text evidence="13">The sequence shown here is derived from an EMBL/GenBank/DDBJ whole genome shotgun (WGS) entry which is preliminary data.</text>
</comment>
<keyword evidence="8" id="KW-1015">Disulfide bond</keyword>
<dbReference type="PANTHER" id="PTHR11742">
    <property type="entry name" value="MANNOSYL-OLIGOSACCHARIDE ALPHA-1,2-MANNOSIDASE-RELATED"/>
    <property type="match status" value="1"/>
</dbReference>
<evidence type="ECO:0000256" key="7">
    <source>
        <dbReference type="ARBA" id="ARBA00022837"/>
    </source>
</evidence>
<dbReference type="Gene3D" id="1.50.10.10">
    <property type="match status" value="2"/>
</dbReference>
<comment type="catalytic activity">
    <reaction evidence="10">
        <text>N(4)-(alpha-D-Man-(1-&gt;2)-alpha-D-Man-(1-&gt;2)-alpha-D-Man-(1-&gt;3)-[alpha-D-Man-(1-&gt;2)-alpha-D-Man-(1-&gt;3)-[alpha-D-Man-(1-&gt;2)-alpha-D-Man-(1-&gt;6)]-alpha-D-Man-(1-&gt;6)]-beta-D-Man-(1-&gt;4)-beta-D-GlcNAc-(1-&gt;4)-beta-D-GlcNAc)-L-asparaginyl-[protein] (N-glucan mannose isomer 9A1,2,3B1,2,3) + 4 H2O = N(4)-(alpha-D-Man-(1-&gt;3)-[alpha-D-Man-(1-&gt;3)-[alpha-D-Man-(1-&gt;6)]-alpha-D-Man-(1-&gt;6)]-beta-D-Man-(1-&gt;4)-beta-D-GlcNAc-(1-&gt;4)-beta-D-GlcNAc)-L-asparaginyl-[protein] (N-glucan mannose isomer 5A1,2) + 4 beta-D-mannose</text>
        <dbReference type="Rhea" id="RHEA:56008"/>
        <dbReference type="Rhea" id="RHEA-COMP:14356"/>
        <dbReference type="Rhea" id="RHEA-COMP:14367"/>
        <dbReference type="ChEBI" id="CHEBI:15377"/>
        <dbReference type="ChEBI" id="CHEBI:28563"/>
        <dbReference type="ChEBI" id="CHEBI:59087"/>
        <dbReference type="ChEBI" id="CHEBI:139493"/>
        <dbReference type="EC" id="3.2.1.113"/>
    </reaction>
</comment>
<proteinExistence type="inferred from homology"/>
<evidence type="ECO:0000256" key="9">
    <source>
        <dbReference type="ARBA" id="ARBA00047669"/>
    </source>
</evidence>
<dbReference type="InterPro" id="IPR036026">
    <property type="entry name" value="Seven-hairpin_glycosidases"/>
</dbReference>
<evidence type="ECO:0000313" key="14">
    <source>
        <dbReference type="Proteomes" id="UP001142055"/>
    </source>
</evidence>
<comment type="pathway">
    <text evidence="2">Protein modification; protein glycosylation.</text>
</comment>
<dbReference type="InterPro" id="IPR050749">
    <property type="entry name" value="Glycosyl_Hydrolase_47"/>
</dbReference>
<dbReference type="GO" id="GO:0005975">
    <property type="term" value="P:carbohydrate metabolic process"/>
    <property type="evidence" value="ECO:0007669"/>
    <property type="project" value="InterPro"/>
</dbReference>
<dbReference type="PANTHER" id="PTHR11742:SF55">
    <property type="entry name" value="ENDOPLASMIC RETICULUM MANNOSYL-OLIGOSACCHARIDE 1,2-ALPHA-MANNOSIDASE"/>
    <property type="match status" value="1"/>
</dbReference>
<dbReference type="EMBL" id="JAPWDV010000001">
    <property type="protein sequence ID" value="KAJ6225285.1"/>
    <property type="molecule type" value="Genomic_DNA"/>
</dbReference>
<name>A0A9Q0MG02_BLOTA</name>
<sequence>MSPTMNDRIIVKLHGNSRATVKHVTQRELESSKTKSITSLCVTALVYVLLFLFLSGILFSSGVRDPSNMDSEEDEDDSTRAVFEQNDPNRNVIVDQLEQKRRLAVIKTSTRDWWNRYINDHRSNHLLTINTIVTTLNTLWIMDLKSEFQRGREQIESYDFGEKQSNLTLNRMLLESLLSTYALTNDQMFLTKAYQIVQTNRLDSSIRTSRRTPRLYDLLPFLYLSMLNASETNRSTIIHKYSVQIANSYRRTLLKNKIDRITSMDDTIDLIKFYYLLMPSERDKDHDYHQYNKTLHIWARSLGECVYKYRQHNSNSTCNQYQSSLSESYFIGYRMTGDSRYHHYGWQLFQTLSYCFPHKSFDKLMKTLKYIYLTYHTILPNDQSRSISLNRWIFTNTGQPLPIIEYIRNEY</sequence>
<dbReference type="Pfam" id="PF01532">
    <property type="entry name" value="Glyco_hydro_47"/>
    <property type="match status" value="1"/>
</dbReference>
<evidence type="ECO:0000256" key="4">
    <source>
        <dbReference type="ARBA" id="ARBA00012238"/>
    </source>
</evidence>
<evidence type="ECO:0000256" key="12">
    <source>
        <dbReference type="SAM" id="Phobius"/>
    </source>
</evidence>
<keyword evidence="12" id="KW-1133">Transmembrane helix</keyword>
<dbReference type="EC" id="3.2.1.113" evidence="4"/>
<protein>
    <recommendedName>
        <fullName evidence="4">mannosyl-oligosaccharide 1,2-alpha-mannosidase</fullName>
        <ecNumber evidence="4">3.2.1.113</ecNumber>
    </recommendedName>
</protein>
<evidence type="ECO:0000256" key="2">
    <source>
        <dbReference type="ARBA" id="ARBA00004922"/>
    </source>
</evidence>
<dbReference type="AlphaFoldDB" id="A0A9Q0MG02"/>
<evidence type="ECO:0000256" key="1">
    <source>
        <dbReference type="ARBA" id="ARBA00001913"/>
    </source>
</evidence>